<dbReference type="InterPro" id="IPR001657">
    <property type="entry name" value="Hedgehog"/>
</dbReference>
<proteinExistence type="predicted"/>
<dbReference type="InterPro" id="IPR036844">
    <property type="entry name" value="Hint_dom_sf"/>
</dbReference>
<accession>A0A7S1T5D5</accession>
<dbReference type="PANTHER" id="PTHR11889:SF31">
    <property type="entry name" value="PROTEIN HEDGEHOG"/>
    <property type="match status" value="1"/>
</dbReference>
<dbReference type="InterPro" id="IPR001767">
    <property type="entry name" value="Hedgehog_Hint"/>
</dbReference>
<evidence type="ECO:0000259" key="3">
    <source>
        <dbReference type="Pfam" id="PF01079"/>
    </source>
</evidence>
<name>A0A7S1T5D5_9RHOD</name>
<dbReference type="Gene3D" id="2.170.16.10">
    <property type="entry name" value="Hedgehog/Intein (Hint) domain"/>
    <property type="match status" value="1"/>
</dbReference>
<evidence type="ECO:0000256" key="2">
    <source>
        <dbReference type="SAM" id="MobiDB-lite"/>
    </source>
</evidence>
<dbReference type="CDD" id="cd00081">
    <property type="entry name" value="Hint"/>
    <property type="match status" value="1"/>
</dbReference>
<feature type="domain" description="Hedgehog protein Hint" evidence="3">
    <location>
        <begin position="76"/>
        <end position="239"/>
    </location>
</feature>
<dbReference type="SUPFAM" id="SSF51294">
    <property type="entry name" value="Hedgehog/intein (Hint) domain"/>
    <property type="match status" value="1"/>
</dbReference>
<feature type="region of interest" description="Disordered" evidence="2">
    <location>
        <begin position="46"/>
        <end position="79"/>
    </location>
</feature>
<dbReference type="PRINTS" id="PR00632">
    <property type="entry name" value="SONICHHOG"/>
</dbReference>
<evidence type="ECO:0000313" key="4">
    <source>
        <dbReference type="EMBL" id="CAD9222200.1"/>
    </source>
</evidence>
<feature type="compositionally biased region" description="Polar residues" evidence="2">
    <location>
        <begin position="67"/>
        <end position="79"/>
    </location>
</feature>
<sequence>MILKDSASRGKGRENLWTRKTLERNMTALRLVVVLLVAYVAMGQNTSTPTTSSSPNGTATSTPSPSVNATADRNTTSNSSSVCFPGDAFVVMADWSLKAISKLEIGDQVSDGRGGSSPVFMFGHRLATVEETFVEISAKSRSESFTLDLSPSHFLPVNGKLLAARLVKANDQVTVVSGDGEAAEATVTGVRSVRKTGLYNPHTLDGSIVVNGVVASCYTETVRPSLAHLLLAPFRLVYPVVRNGLDTFTGPLNRAGSHISLRDGKAMVSLSA</sequence>
<dbReference type="InterPro" id="IPR050387">
    <property type="entry name" value="Hedgehog_Signaling"/>
</dbReference>
<dbReference type="PANTHER" id="PTHR11889">
    <property type="entry name" value="HEDGEHOG"/>
    <property type="match status" value="1"/>
</dbReference>
<dbReference type="AlphaFoldDB" id="A0A7S1T5D5"/>
<organism evidence="4">
    <name type="scientific">Compsopogon caeruleus</name>
    <dbReference type="NCBI Taxonomy" id="31354"/>
    <lineage>
        <taxon>Eukaryota</taxon>
        <taxon>Rhodophyta</taxon>
        <taxon>Compsopogonophyceae</taxon>
        <taxon>Compsopogonales</taxon>
        <taxon>Compsopogonaceae</taxon>
        <taxon>Compsopogon</taxon>
    </lineage>
</organism>
<dbReference type="GO" id="GO:0016540">
    <property type="term" value="P:protein autoprocessing"/>
    <property type="evidence" value="ECO:0007669"/>
    <property type="project" value="InterPro"/>
</dbReference>
<dbReference type="Pfam" id="PF01079">
    <property type="entry name" value="Hint"/>
    <property type="match status" value="1"/>
</dbReference>
<feature type="compositionally biased region" description="Low complexity" evidence="2">
    <location>
        <begin position="46"/>
        <end position="66"/>
    </location>
</feature>
<keyword evidence="1" id="KW-0217">Developmental protein</keyword>
<protein>
    <recommendedName>
        <fullName evidence="3">Hedgehog protein Hint domain-containing protein</fullName>
    </recommendedName>
</protein>
<evidence type="ECO:0000256" key="1">
    <source>
        <dbReference type="ARBA" id="ARBA00022473"/>
    </source>
</evidence>
<dbReference type="EMBL" id="HBGH01001013">
    <property type="protein sequence ID" value="CAD9222200.1"/>
    <property type="molecule type" value="Transcribed_RNA"/>
</dbReference>
<gene>
    <name evidence="4" type="ORF">CCAE0312_LOCUS482</name>
</gene>
<dbReference type="GO" id="GO:0007267">
    <property type="term" value="P:cell-cell signaling"/>
    <property type="evidence" value="ECO:0007669"/>
    <property type="project" value="InterPro"/>
</dbReference>
<reference evidence="4" key="1">
    <citation type="submission" date="2021-01" db="EMBL/GenBank/DDBJ databases">
        <authorList>
            <person name="Corre E."/>
            <person name="Pelletier E."/>
            <person name="Niang G."/>
            <person name="Scheremetjew M."/>
            <person name="Finn R."/>
            <person name="Kale V."/>
            <person name="Holt S."/>
            <person name="Cochrane G."/>
            <person name="Meng A."/>
            <person name="Brown T."/>
            <person name="Cohen L."/>
        </authorList>
    </citation>
    <scope>NUCLEOTIDE SEQUENCE</scope>
    <source>
        <strain evidence="4">SAG 36.94</strain>
    </source>
</reference>